<evidence type="ECO:0000256" key="1">
    <source>
        <dbReference type="SAM" id="Phobius"/>
    </source>
</evidence>
<dbReference type="InterPro" id="IPR036890">
    <property type="entry name" value="HATPase_C_sf"/>
</dbReference>
<dbReference type="Proteomes" id="UP001493487">
    <property type="component" value="Unassembled WGS sequence"/>
</dbReference>
<dbReference type="Pfam" id="PF02518">
    <property type="entry name" value="HATPase_c"/>
    <property type="match status" value="1"/>
</dbReference>
<dbReference type="InterPro" id="IPR010559">
    <property type="entry name" value="Sig_transdc_His_kin_internal"/>
</dbReference>
<evidence type="ECO:0000259" key="2">
    <source>
        <dbReference type="SMART" id="SM00387"/>
    </source>
</evidence>
<gene>
    <name evidence="3" type="ORF">QJS35_30820</name>
</gene>
<accession>A0ABV1L348</accession>
<keyword evidence="3" id="KW-0808">Transferase</keyword>
<dbReference type="PANTHER" id="PTHR34220">
    <property type="entry name" value="SENSOR HISTIDINE KINASE YPDA"/>
    <property type="match status" value="1"/>
</dbReference>
<keyword evidence="4" id="KW-1185">Reference proteome</keyword>
<protein>
    <submittedName>
        <fullName evidence="3">Sensor histidine kinase</fullName>
        <ecNumber evidence="3">2.7.13.3</ecNumber>
    </submittedName>
</protein>
<dbReference type="InterPro" id="IPR003594">
    <property type="entry name" value="HATPase_dom"/>
</dbReference>
<organism evidence="3 4">
    <name type="scientific">Cohnella silvisoli</name>
    <dbReference type="NCBI Taxonomy" id="2873699"/>
    <lineage>
        <taxon>Bacteria</taxon>
        <taxon>Bacillati</taxon>
        <taxon>Bacillota</taxon>
        <taxon>Bacilli</taxon>
        <taxon>Bacillales</taxon>
        <taxon>Paenibacillaceae</taxon>
        <taxon>Cohnella</taxon>
    </lineage>
</organism>
<dbReference type="EMBL" id="JASKHM010000025">
    <property type="protein sequence ID" value="MEQ4486780.1"/>
    <property type="molecule type" value="Genomic_DNA"/>
</dbReference>
<name>A0ABV1L348_9BACL</name>
<feature type="transmembrane region" description="Helical" evidence="1">
    <location>
        <begin position="27"/>
        <end position="50"/>
    </location>
</feature>
<dbReference type="EC" id="2.7.13.3" evidence="3"/>
<dbReference type="InterPro" id="IPR050640">
    <property type="entry name" value="Bact_2-comp_sensor_kinase"/>
</dbReference>
<dbReference type="Gene3D" id="6.10.340.10">
    <property type="match status" value="1"/>
</dbReference>
<proteinExistence type="predicted"/>
<dbReference type="RefSeq" id="WP_232189859.1">
    <property type="nucleotide sequence ID" value="NZ_JAIOAP010000024.1"/>
</dbReference>
<reference evidence="3 4" key="1">
    <citation type="journal article" date="2023" name="Genome Announc.">
        <title>Pan-Genome Analyses of the Genus Cohnella and Proposal of the Novel Species Cohnella silvisoli sp. nov., Isolated from Forest Soil.</title>
        <authorList>
            <person name="Wang C."/>
            <person name="Mao L."/>
            <person name="Bao G."/>
            <person name="Zhu H."/>
        </authorList>
    </citation>
    <scope>NUCLEOTIDE SEQUENCE [LARGE SCALE GENOMIC DNA]</scope>
    <source>
        <strain evidence="3 4">NL03-T5-1</strain>
    </source>
</reference>
<keyword evidence="1" id="KW-0812">Transmembrane</keyword>
<sequence length="595" mass="67553">MPNIINNQDHGYKSSSIMRKLKIRTRIVFVIVAGLTLHLTLMLGVFNIYAHTYLKNNLYNHIGNIQKEIGLSLELIVDDIQMLSLRLLVSTDIYRTIGDLSIPEEEKKAHIRSLMEGIVAKNELIGDIVVITNEGTRYRYVADTEIFEDPDDLLISNVKQSILPVVGKVKHDASGKAYVVFGQKYRNFYTGQNIGILLIYVKESSLFNLYKPAFEGIGYSYIASVNNEVISHPDKRIVGNTLLESDSFHPGDTAGYRNVSSDRLNYVLSTYPLSDRLNRFGVDWKLISVVSRPHLFGAIDEGNRNALFFALLTFIGLLVLSFYLAAKITEPVFNLTKKLGTIGKSGLKLMIDRKNPSDEISELENSYYAMIDRINNLINENNEEKEKQRVMELTALQSQINPHFLYNTLDAITWTARLKKQPEIERMISALATFFRISLHKGDKHIAVEEEIRLVQSFVTVELMRFPDKFDVTYDIPEPLRKIRILKLILQPLVENAIKHGMSEKQGKGLIEVKSWENEAYLFFEIKDDGVGFRSKSDVQNTGKNVLFQSGYGLRNVDERIKLEYGAECGLTITSEPGKGTTVLVRIRLNNGQIS</sequence>
<evidence type="ECO:0000313" key="3">
    <source>
        <dbReference type="EMBL" id="MEQ4486780.1"/>
    </source>
</evidence>
<keyword evidence="3" id="KW-0418">Kinase</keyword>
<dbReference type="SUPFAM" id="SSF55874">
    <property type="entry name" value="ATPase domain of HSP90 chaperone/DNA topoisomerase II/histidine kinase"/>
    <property type="match status" value="1"/>
</dbReference>
<keyword evidence="1" id="KW-0472">Membrane</keyword>
<dbReference type="SMART" id="SM00387">
    <property type="entry name" value="HATPase_c"/>
    <property type="match status" value="1"/>
</dbReference>
<evidence type="ECO:0000313" key="4">
    <source>
        <dbReference type="Proteomes" id="UP001493487"/>
    </source>
</evidence>
<dbReference type="Pfam" id="PF06580">
    <property type="entry name" value="His_kinase"/>
    <property type="match status" value="1"/>
</dbReference>
<dbReference type="PANTHER" id="PTHR34220:SF7">
    <property type="entry name" value="SENSOR HISTIDINE KINASE YPDA"/>
    <property type="match status" value="1"/>
</dbReference>
<feature type="transmembrane region" description="Helical" evidence="1">
    <location>
        <begin position="306"/>
        <end position="326"/>
    </location>
</feature>
<keyword evidence="1" id="KW-1133">Transmembrane helix</keyword>
<feature type="domain" description="Histidine kinase/HSP90-like ATPase" evidence="2">
    <location>
        <begin position="481"/>
        <end position="591"/>
    </location>
</feature>
<dbReference type="GO" id="GO:0004673">
    <property type="term" value="F:protein histidine kinase activity"/>
    <property type="evidence" value="ECO:0007669"/>
    <property type="project" value="UniProtKB-EC"/>
</dbReference>
<comment type="caution">
    <text evidence="3">The sequence shown here is derived from an EMBL/GenBank/DDBJ whole genome shotgun (WGS) entry which is preliminary data.</text>
</comment>
<dbReference type="Gene3D" id="3.30.565.10">
    <property type="entry name" value="Histidine kinase-like ATPase, C-terminal domain"/>
    <property type="match status" value="1"/>
</dbReference>